<organism evidence="2 3">
    <name type="scientific">Rhynchophorus ferrugineus</name>
    <name type="common">Red palm weevil</name>
    <name type="synonym">Curculio ferrugineus</name>
    <dbReference type="NCBI Taxonomy" id="354439"/>
    <lineage>
        <taxon>Eukaryota</taxon>
        <taxon>Metazoa</taxon>
        <taxon>Ecdysozoa</taxon>
        <taxon>Arthropoda</taxon>
        <taxon>Hexapoda</taxon>
        <taxon>Insecta</taxon>
        <taxon>Pterygota</taxon>
        <taxon>Neoptera</taxon>
        <taxon>Endopterygota</taxon>
        <taxon>Coleoptera</taxon>
        <taxon>Polyphaga</taxon>
        <taxon>Cucujiformia</taxon>
        <taxon>Curculionidae</taxon>
        <taxon>Dryophthorinae</taxon>
        <taxon>Rhynchophorus</taxon>
    </lineage>
</organism>
<dbReference type="Proteomes" id="UP000625711">
    <property type="component" value="Unassembled WGS sequence"/>
</dbReference>
<feature type="region of interest" description="Disordered" evidence="1">
    <location>
        <begin position="1"/>
        <end position="23"/>
    </location>
</feature>
<gene>
    <name evidence="2" type="ORF">GWI33_009720</name>
</gene>
<protein>
    <submittedName>
        <fullName evidence="2">Uncharacterized protein</fullName>
    </submittedName>
</protein>
<evidence type="ECO:0000313" key="3">
    <source>
        <dbReference type="Proteomes" id="UP000625711"/>
    </source>
</evidence>
<keyword evidence="3" id="KW-1185">Reference proteome</keyword>
<evidence type="ECO:0000313" key="2">
    <source>
        <dbReference type="EMBL" id="KAF7276850.1"/>
    </source>
</evidence>
<dbReference type="EMBL" id="JAACXV010005330">
    <property type="protein sequence ID" value="KAF7276850.1"/>
    <property type="molecule type" value="Genomic_DNA"/>
</dbReference>
<name>A0A834IEY9_RHYFE</name>
<reference evidence="2" key="1">
    <citation type="submission" date="2020-08" db="EMBL/GenBank/DDBJ databases">
        <title>Genome sequencing and assembly of the red palm weevil Rhynchophorus ferrugineus.</title>
        <authorList>
            <person name="Dias G.B."/>
            <person name="Bergman C.M."/>
            <person name="Manee M."/>
        </authorList>
    </citation>
    <scope>NUCLEOTIDE SEQUENCE</scope>
    <source>
        <strain evidence="2">AA-2017</strain>
        <tissue evidence="2">Whole larva</tissue>
    </source>
</reference>
<proteinExistence type="predicted"/>
<feature type="region of interest" description="Disordered" evidence="1">
    <location>
        <begin position="36"/>
        <end position="57"/>
    </location>
</feature>
<sequence length="57" mass="6666">MSLLRHLFETPVPEKNEERRETTVHVTITPIGIRIRDPRASHRPRRPSTQHMIGSVQ</sequence>
<feature type="non-terminal residue" evidence="2">
    <location>
        <position position="57"/>
    </location>
</feature>
<comment type="caution">
    <text evidence="2">The sequence shown here is derived from an EMBL/GenBank/DDBJ whole genome shotgun (WGS) entry which is preliminary data.</text>
</comment>
<dbReference type="AlphaFoldDB" id="A0A834IEY9"/>
<accession>A0A834IEY9</accession>
<evidence type="ECO:0000256" key="1">
    <source>
        <dbReference type="SAM" id="MobiDB-lite"/>
    </source>
</evidence>